<accession>A0A2W1N488</accession>
<comment type="caution">
    <text evidence="1">The sequence shown here is derived from an EMBL/GenBank/DDBJ whole genome shotgun (WGS) entry which is preliminary data.</text>
</comment>
<protein>
    <recommendedName>
        <fullName evidence="3">Leucine-rich repeat domain-containing protein</fullName>
    </recommendedName>
</protein>
<evidence type="ECO:0000313" key="1">
    <source>
        <dbReference type="EMBL" id="PZE17881.1"/>
    </source>
</evidence>
<dbReference type="SUPFAM" id="SSF52058">
    <property type="entry name" value="L domain-like"/>
    <property type="match status" value="1"/>
</dbReference>
<organism evidence="1 2">
    <name type="scientific">Putridiphycobacter roseus</name>
    <dbReference type="NCBI Taxonomy" id="2219161"/>
    <lineage>
        <taxon>Bacteria</taxon>
        <taxon>Pseudomonadati</taxon>
        <taxon>Bacteroidota</taxon>
        <taxon>Flavobacteriia</taxon>
        <taxon>Flavobacteriales</taxon>
        <taxon>Crocinitomicaceae</taxon>
        <taxon>Putridiphycobacter</taxon>
    </lineage>
</organism>
<proteinExistence type="predicted"/>
<evidence type="ECO:0008006" key="3">
    <source>
        <dbReference type="Google" id="ProtNLM"/>
    </source>
</evidence>
<dbReference type="AlphaFoldDB" id="A0A2W1N488"/>
<dbReference type="RefSeq" id="WP_111062032.1">
    <property type="nucleotide sequence ID" value="NZ_JBHUCU010000002.1"/>
</dbReference>
<dbReference type="Gene3D" id="3.80.10.10">
    <property type="entry name" value="Ribonuclease Inhibitor"/>
    <property type="match status" value="1"/>
</dbReference>
<name>A0A2W1N488_9FLAO</name>
<gene>
    <name evidence="1" type="ORF">DNU06_04485</name>
</gene>
<keyword evidence="2" id="KW-1185">Reference proteome</keyword>
<sequence>MRNFYRYRSLINIKLKVLYIFLLCCVTGYSQCHYVRSFYRSYYHYTKYGDPEFYSTPGYGSFKSGGAVTFEGIYRNIDRLNYIKEDLDLIIKLDNASVNFFNNYKGKLSITDLKNIRSVQVVCDFSHGKTYKKIASEFFNDWISDLSKMNHDVEIIIPSHFQIAKIDGLKKLTVYVEDSLNPAIYLNEEIEIFEVNFIKKRWPSSSINDRCFQKNLNLKPFNQLKTFKIRCHGVYTDSVVFKNLCASPQLESFVLDAPNLLFFNFEILRDFHKIKSCTIKSKAFHNSHVPLLSHHELMCLKIESQEIVQFDFNDLIESKKLKYCKLRLDSAEHISPPKVRYDSLSELEIYSNNLDSLELGSAYFPHLHEVYLVTPSLSYICPEFFNLNTLRYLGIVESNLSEIPSGLKNLYSLEILYLVLPKLKWNSSIFNDYINICEVRFSETASSEKYYTYPDTKVKKDRKNIIKTIKLRKSIPVEVKSMEVRTNLF</sequence>
<evidence type="ECO:0000313" key="2">
    <source>
        <dbReference type="Proteomes" id="UP000249248"/>
    </source>
</evidence>
<dbReference type="InterPro" id="IPR032675">
    <property type="entry name" value="LRR_dom_sf"/>
</dbReference>
<dbReference type="EMBL" id="QKSB01000002">
    <property type="protein sequence ID" value="PZE17881.1"/>
    <property type="molecule type" value="Genomic_DNA"/>
</dbReference>
<dbReference type="Proteomes" id="UP000249248">
    <property type="component" value="Unassembled WGS sequence"/>
</dbReference>
<reference evidence="1 2" key="1">
    <citation type="submission" date="2018-06" db="EMBL/GenBank/DDBJ databases">
        <title>The draft genome sequence of Crocinitomix sp. SM1701.</title>
        <authorList>
            <person name="Zhang X."/>
        </authorList>
    </citation>
    <scope>NUCLEOTIDE SEQUENCE [LARGE SCALE GENOMIC DNA]</scope>
    <source>
        <strain evidence="1 2">SM1701</strain>
    </source>
</reference>